<dbReference type="Pfam" id="PF06772">
    <property type="entry name" value="LtrA"/>
    <property type="match status" value="1"/>
</dbReference>
<evidence type="ECO:0000256" key="1">
    <source>
        <dbReference type="SAM" id="Phobius"/>
    </source>
</evidence>
<reference evidence="2 3" key="1">
    <citation type="submission" date="2019-07" db="EMBL/GenBank/DDBJ databases">
        <title>Cryptosporangium phraense sp. nov., isolated from plant litter.</title>
        <authorList>
            <person name="Suriyachadkun C."/>
        </authorList>
    </citation>
    <scope>NUCLEOTIDE SEQUENCE [LARGE SCALE GENOMIC DNA]</scope>
    <source>
        <strain evidence="2 3">A-T 5661</strain>
    </source>
</reference>
<evidence type="ECO:0000313" key="2">
    <source>
        <dbReference type="EMBL" id="TQS47151.1"/>
    </source>
</evidence>
<feature type="transmembrane region" description="Helical" evidence="1">
    <location>
        <begin position="147"/>
        <end position="166"/>
    </location>
</feature>
<keyword evidence="3" id="KW-1185">Reference proteome</keyword>
<dbReference type="EMBL" id="VIRS01000001">
    <property type="protein sequence ID" value="TQS47151.1"/>
    <property type="molecule type" value="Genomic_DNA"/>
</dbReference>
<dbReference type="InParanoid" id="A0A545B0P4"/>
<feature type="transmembrane region" description="Helical" evidence="1">
    <location>
        <begin position="284"/>
        <end position="301"/>
    </location>
</feature>
<sequence>MAEKRVSWAELFFDLVFVYAVTRISLLLGTDHSALGLLRGLIAFVPVYWLWVGTAIQTNHRDVARPVLRIALFAVALVALFMALALPEVFAESALLFAVAYWIGRFVLAAVSVSGPGHPVVSPYLVSVVATGPLLVVGALLSPGPRTVVWALAALIDLATPWLLRSRMASIHFDAAHLAERFGLFVLIALGESVVVIGESADEHGLDLASGVAVAGAFVLACALWWVYFHFAADAVRHALATAEVQLDITRTVLSYGHLSFIAAIVLVAVGLHEAVARPTEHVGYLLGAGVALYLLTFGYTRWRMFRLVSKTRVTAGVAALLVTLGLPLMPALAGVALLAAVVIALNVYEWLTNDRISWRARLRER</sequence>
<proteinExistence type="predicted"/>
<dbReference type="Proteomes" id="UP000317982">
    <property type="component" value="Unassembled WGS sequence"/>
</dbReference>
<dbReference type="PANTHER" id="PTHR36840">
    <property type="entry name" value="BLL5714 PROTEIN"/>
    <property type="match status" value="1"/>
</dbReference>
<evidence type="ECO:0000313" key="3">
    <source>
        <dbReference type="Proteomes" id="UP000317982"/>
    </source>
</evidence>
<gene>
    <name evidence="2" type="ORF">FL583_02215</name>
</gene>
<feature type="transmembrane region" description="Helical" evidence="1">
    <location>
        <begin position="209"/>
        <end position="232"/>
    </location>
</feature>
<keyword evidence="1" id="KW-0812">Transmembrane</keyword>
<feature type="transmembrane region" description="Helical" evidence="1">
    <location>
        <begin position="12"/>
        <end position="30"/>
    </location>
</feature>
<feature type="transmembrane region" description="Helical" evidence="1">
    <location>
        <begin position="68"/>
        <end position="87"/>
    </location>
</feature>
<feature type="transmembrane region" description="Helical" evidence="1">
    <location>
        <begin position="36"/>
        <end position="56"/>
    </location>
</feature>
<feature type="transmembrane region" description="Helical" evidence="1">
    <location>
        <begin position="93"/>
        <end position="113"/>
    </location>
</feature>
<dbReference type="PANTHER" id="PTHR36840:SF1">
    <property type="entry name" value="BLL5714 PROTEIN"/>
    <property type="match status" value="1"/>
</dbReference>
<keyword evidence="1" id="KW-0472">Membrane</keyword>
<keyword evidence="1" id="KW-1133">Transmembrane helix</keyword>
<organism evidence="2 3">
    <name type="scientific">Cryptosporangium phraense</name>
    <dbReference type="NCBI Taxonomy" id="2593070"/>
    <lineage>
        <taxon>Bacteria</taxon>
        <taxon>Bacillati</taxon>
        <taxon>Actinomycetota</taxon>
        <taxon>Actinomycetes</taxon>
        <taxon>Cryptosporangiales</taxon>
        <taxon>Cryptosporangiaceae</taxon>
        <taxon>Cryptosporangium</taxon>
    </lineage>
</organism>
<feature type="transmembrane region" description="Helical" evidence="1">
    <location>
        <begin position="120"/>
        <end position="141"/>
    </location>
</feature>
<dbReference type="InterPro" id="IPR010640">
    <property type="entry name" value="Low_temperature_requirement_A"/>
</dbReference>
<name>A0A545B0P4_9ACTN</name>
<feature type="transmembrane region" description="Helical" evidence="1">
    <location>
        <begin position="178"/>
        <end position="197"/>
    </location>
</feature>
<feature type="transmembrane region" description="Helical" evidence="1">
    <location>
        <begin position="253"/>
        <end position="272"/>
    </location>
</feature>
<dbReference type="AlphaFoldDB" id="A0A545B0P4"/>
<feature type="transmembrane region" description="Helical" evidence="1">
    <location>
        <begin position="333"/>
        <end position="352"/>
    </location>
</feature>
<dbReference type="OrthoDB" id="7698234at2"/>
<protein>
    <submittedName>
        <fullName evidence="2">Low temperature requirement protein A</fullName>
    </submittedName>
</protein>
<comment type="caution">
    <text evidence="2">The sequence shown here is derived from an EMBL/GenBank/DDBJ whole genome shotgun (WGS) entry which is preliminary data.</text>
</comment>
<accession>A0A545B0P4</accession>